<name>A0ABR6ADW3_9HYPH</name>
<dbReference type="Gene3D" id="3.40.50.880">
    <property type="match status" value="1"/>
</dbReference>
<protein>
    <submittedName>
        <fullName evidence="1">Trehalose utilization protein ThuA</fullName>
    </submittedName>
</protein>
<dbReference type="InterPro" id="IPR029062">
    <property type="entry name" value="Class_I_gatase-like"/>
</dbReference>
<accession>A0ABR6ADW3</accession>
<keyword evidence="2" id="KW-1185">Reference proteome</keyword>
<dbReference type="EMBL" id="JACGBJ010000014">
    <property type="protein sequence ID" value="MBA5804651.1"/>
    <property type="molecule type" value="Genomic_DNA"/>
</dbReference>
<organism evidence="1 2">
    <name type="scientific">Rhizobium changzhiense</name>
    <dbReference type="NCBI Taxonomy" id="2692317"/>
    <lineage>
        <taxon>Bacteria</taxon>
        <taxon>Pseudomonadati</taxon>
        <taxon>Pseudomonadota</taxon>
        <taxon>Alphaproteobacteria</taxon>
        <taxon>Hyphomicrobiales</taxon>
        <taxon>Rhizobiaceae</taxon>
        <taxon>Rhizobium/Agrobacterium group</taxon>
        <taxon>Rhizobium</taxon>
    </lineage>
</organism>
<comment type="caution">
    <text evidence="1">The sequence shown here is derived from an EMBL/GenBank/DDBJ whole genome shotgun (WGS) entry which is preliminary data.</text>
</comment>
<evidence type="ECO:0000313" key="1">
    <source>
        <dbReference type="EMBL" id="MBA5804651.1"/>
    </source>
</evidence>
<dbReference type="Proteomes" id="UP000539787">
    <property type="component" value="Unassembled WGS sequence"/>
</dbReference>
<proteinExistence type="predicted"/>
<feature type="non-terminal residue" evidence="1">
    <location>
        <position position="49"/>
    </location>
</feature>
<evidence type="ECO:0000313" key="2">
    <source>
        <dbReference type="Proteomes" id="UP000539787"/>
    </source>
</evidence>
<sequence>MAIRTVVWGENIHENTNEIVRGIYPEGMHTTIANALNTDPSISATTATL</sequence>
<gene>
    <name evidence="1" type="ORF">HX902_23760</name>
</gene>
<reference evidence="1 2" key="1">
    <citation type="submission" date="2020-07" db="EMBL/GenBank/DDBJ databases">
        <authorList>
            <person name="Sun Q."/>
        </authorList>
    </citation>
    <scope>NUCLEOTIDE SEQUENCE [LARGE SCALE GENOMIC DNA]</scope>
    <source>
        <strain evidence="1 2">WYCCWR 11317</strain>
    </source>
</reference>